<dbReference type="SUPFAM" id="SSF52799">
    <property type="entry name" value="(Phosphotyrosine protein) phosphatases II"/>
    <property type="match status" value="1"/>
</dbReference>
<dbReference type="STRING" id="3708.A0A078FGL0"/>
<proteinExistence type="inferred from homology"/>
<dbReference type="Gene3D" id="1.20.58.2220">
    <property type="entry name" value="Formin, FH2 domain"/>
    <property type="match status" value="1"/>
</dbReference>
<feature type="compositionally biased region" description="Polar residues" evidence="4">
    <location>
        <begin position="536"/>
        <end position="548"/>
    </location>
</feature>
<sequence>MSLLSRFFYKRPPDGLLEFADRVYVFDSCFCTEVLPDDLYQIFLHEVINDLHEDFPESSFLAFNFRQGEKKKRSVFAETLCEYDVTVLEYPRHYEGCPLLPLSLIQHFLRVCESWLSRGSRQDVILLHCERGAWPLLAFVLASFLIFRKVHSGERRCLEIVLREAPKGLLQLLSPLNPFPSQLRYLEYVARRNLNPQWPPPERALSLDCVIIRGIPIFDSQYGCRPIIRIFGRSFSSTTGLSTEMLYSMSNIDKPLRLYRQAECEVIKIDIQCWVQGDVVLECVHMDLEPEREVMMFRVMFNTAFIRSNILILNPDNLDILWEAKNHYPKGFRAEAWTLLFCLEKLRMLRLRKFQPQYGVDLAENGDDAAFWLLKQLAAINDAKEFRHKGSYYFNSPDSEEETNTSSAADSSDEGLDATHRPRASLSFDNDETEDISTSLAPESSEEPHVFPRRQQQEVSAKQSVHPSTLPPSVTLLPPPPPPPPFPVNKVTSIGSLSSQPPPPPPPLPSFSSRDPLTTSHQPFNKTPPPPLPYCSSISPLSPPTSHSGLARVGPSSAPPPPPPPPPKANISNAHMPPPPPPPLPPSSAKLGPPPPPPPHPPSSLGAPLPPPPPPLPPSSAKLGAPPPPPPPPRPPSSAKLGAPPPPPPPLLSKTLASPRPALSKTPAPPPPPALGRGTSSGPPPLGAKGLNAPPPPPAAGRGRASSGLGRGRGVSVPTAAPKRTVLKPLHWSKVTRAAIGSLWADTQKQENQPRAPEIDISELESLFSAASDTTAKKSTGRRSSISKPEKVQLVDLRRANNCEIMLTKIKIPLPDMLSAVLALDSSVLDIDQVENLIKFCPTKEEMELLRNYTGDKEMLGKCEQFFLELMKVPRIEAKLRVFGFKITFASQAEDLKSCLTTINAATKEVKESAKLRQIMQTILTLGNALNQGTARGSAVGFKLDSLLKLSDTRARNNKMTLMHYLCKLVGEKMPELLDFANDLVHLEAASKIELKTLAEEMQAADKGLKKVVQELVASENDGAISLGFRKVLKEFLDIAEAEVRLLASLYKESGGNADSLCQYFGEDPARCPFEQVTKILTLFMKTFIKSREENEKQAEADKKKLEKDATKEAPLANKDNE</sequence>
<evidence type="ECO:0000256" key="4">
    <source>
        <dbReference type="SAM" id="MobiDB-lite"/>
    </source>
</evidence>
<dbReference type="InterPro" id="IPR029021">
    <property type="entry name" value="Prot-tyrosine_phosphatase-like"/>
</dbReference>
<dbReference type="Gene3D" id="3.90.190.10">
    <property type="entry name" value="Protein tyrosine phosphatase superfamily"/>
    <property type="match status" value="1"/>
</dbReference>
<reference evidence="7 8" key="1">
    <citation type="journal article" date="2014" name="Science">
        <title>Plant genetics. Early allopolyploid evolution in the post-Neolithic Brassica napus oilseed genome.</title>
        <authorList>
            <person name="Chalhoub B."/>
            <person name="Denoeud F."/>
            <person name="Liu S."/>
            <person name="Parkin I.A."/>
            <person name="Tang H."/>
            <person name="Wang X."/>
            <person name="Chiquet J."/>
            <person name="Belcram H."/>
            <person name="Tong C."/>
            <person name="Samans B."/>
            <person name="Correa M."/>
            <person name="Da Silva C."/>
            <person name="Just J."/>
            <person name="Falentin C."/>
            <person name="Koh C.S."/>
            <person name="Le Clainche I."/>
            <person name="Bernard M."/>
            <person name="Bento P."/>
            <person name="Noel B."/>
            <person name="Labadie K."/>
            <person name="Alberti A."/>
            <person name="Charles M."/>
            <person name="Arnaud D."/>
            <person name="Guo H."/>
            <person name="Daviaud C."/>
            <person name="Alamery S."/>
            <person name="Jabbari K."/>
            <person name="Zhao M."/>
            <person name="Edger P.P."/>
            <person name="Chelaifa H."/>
            <person name="Tack D."/>
            <person name="Lassalle G."/>
            <person name="Mestiri I."/>
            <person name="Schnel N."/>
            <person name="Le Paslier M.C."/>
            <person name="Fan G."/>
            <person name="Renault V."/>
            <person name="Bayer P.E."/>
            <person name="Golicz A.A."/>
            <person name="Manoli S."/>
            <person name="Lee T.H."/>
            <person name="Thi V.H."/>
            <person name="Chalabi S."/>
            <person name="Hu Q."/>
            <person name="Fan C."/>
            <person name="Tollenaere R."/>
            <person name="Lu Y."/>
            <person name="Battail C."/>
            <person name="Shen J."/>
            <person name="Sidebottom C.H."/>
            <person name="Wang X."/>
            <person name="Canaguier A."/>
            <person name="Chauveau A."/>
            <person name="Berard A."/>
            <person name="Deniot G."/>
            <person name="Guan M."/>
            <person name="Liu Z."/>
            <person name="Sun F."/>
            <person name="Lim Y.P."/>
            <person name="Lyons E."/>
            <person name="Town C.D."/>
            <person name="Bancroft I."/>
            <person name="Wang X."/>
            <person name="Meng J."/>
            <person name="Ma J."/>
            <person name="Pires J.C."/>
            <person name="King G.J."/>
            <person name="Brunel D."/>
            <person name="Delourme R."/>
            <person name="Renard M."/>
            <person name="Aury J.M."/>
            <person name="Adams K.L."/>
            <person name="Batley J."/>
            <person name="Snowdon R.J."/>
            <person name="Tost J."/>
            <person name="Edwards D."/>
            <person name="Zhou Y."/>
            <person name="Hua W."/>
            <person name="Sharpe A.G."/>
            <person name="Paterson A.H."/>
            <person name="Guan C."/>
            <person name="Wincker P."/>
        </authorList>
    </citation>
    <scope>NUCLEOTIDE SEQUENCE [LARGE SCALE GENOMIC DNA]</scope>
    <source>
        <strain evidence="8">cv. Darmor-bzh</strain>
    </source>
</reference>
<feature type="compositionally biased region" description="Polar residues" evidence="4">
    <location>
        <begin position="457"/>
        <end position="466"/>
    </location>
</feature>
<feature type="compositionally biased region" description="Pro residues" evidence="4">
    <location>
        <begin position="625"/>
        <end position="636"/>
    </location>
</feature>
<evidence type="ECO:0000256" key="1">
    <source>
        <dbReference type="ARBA" id="ARBA00006468"/>
    </source>
</evidence>
<dbReference type="PANTHER" id="PTHR45733:SF17">
    <property type="entry name" value="FORMIN-LIKE PROTEIN 14"/>
    <property type="match status" value="1"/>
</dbReference>
<evidence type="ECO:0000256" key="2">
    <source>
        <dbReference type="ARBA" id="ARBA00022912"/>
    </source>
</evidence>
<accession>A0A078FGL0</accession>
<dbReference type="PROSITE" id="PS51182">
    <property type="entry name" value="C2_TENSIN"/>
    <property type="match status" value="1"/>
</dbReference>
<dbReference type="SUPFAM" id="SSF49562">
    <property type="entry name" value="C2 domain (Calcium/lipid-binding domain, CaLB)"/>
    <property type="match status" value="1"/>
</dbReference>
<feature type="compositionally biased region" description="Basic and acidic residues" evidence="4">
    <location>
        <begin position="1093"/>
        <end position="1112"/>
    </location>
</feature>
<evidence type="ECO:0000256" key="3">
    <source>
        <dbReference type="RuleBase" id="RU361260"/>
    </source>
</evidence>
<evidence type="ECO:0000313" key="8">
    <source>
        <dbReference type="Proteomes" id="UP000028999"/>
    </source>
</evidence>
<dbReference type="SMART" id="SM01326">
    <property type="entry name" value="PTEN_C2"/>
    <property type="match status" value="1"/>
</dbReference>
<evidence type="ECO:0000259" key="6">
    <source>
        <dbReference type="PROSITE" id="PS51444"/>
    </source>
</evidence>
<dbReference type="Gramene" id="CDY12361">
    <property type="protein sequence ID" value="CDY12361"/>
    <property type="gene ID" value="GSBRNA2T00061545001"/>
</dbReference>
<feature type="compositionally biased region" description="Low complexity" evidence="4">
    <location>
        <begin position="488"/>
        <end position="499"/>
    </location>
</feature>
<evidence type="ECO:0000313" key="7">
    <source>
        <dbReference type="EMBL" id="CDY12361.1"/>
    </source>
</evidence>
<evidence type="ECO:0000259" key="5">
    <source>
        <dbReference type="PROSITE" id="PS51182"/>
    </source>
</evidence>
<dbReference type="OMA" id="CEVIKID"/>
<keyword evidence="8" id="KW-1185">Reference proteome</keyword>
<feature type="compositionally biased region" description="Low complexity" evidence="4">
    <location>
        <begin position="652"/>
        <end position="666"/>
    </location>
</feature>
<feature type="compositionally biased region" description="Pro residues" evidence="4">
    <location>
        <begin position="576"/>
        <end position="618"/>
    </location>
</feature>
<feature type="region of interest" description="Disordered" evidence="4">
    <location>
        <begin position="1093"/>
        <end position="1122"/>
    </location>
</feature>
<feature type="compositionally biased region" description="Low complexity" evidence="4">
    <location>
        <begin position="700"/>
        <end position="718"/>
    </location>
</feature>
<dbReference type="FunFam" id="3.90.190.10:FF:000165">
    <property type="entry name" value="Formin-like protein"/>
    <property type="match status" value="1"/>
</dbReference>
<keyword evidence="2" id="KW-0378">Hydrolase</keyword>
<dbReference type="PANTHER" id="PTHR45733">
    <property type="entry name" value="FORMIN-J"/>
    <property type="match status" value="1"/>
</dbReference>
<dbReference type="SUPFAM" id="SSF101447">
    <property type="entry name" value="Formin homology 2 domain (FH2 domain)"/>
    <property type="match status" value="1"/>
</dbReference>
<dbReference type="Gene3D" id="2.60.40.1110">
    <property type="match status" value="1"/>
</dbReference>
<dbReference type="InterPro" id="IPR014020">
    <property type="entry name" value="Tensin_C2-dom"/>
</dbReference>
<dbReference type="InterPro" id="IPR035892">
    <property type="entry name" value="C2_domain_sf"/>
</dbReference>
<feature type="compositionally biased region" description="Pro residues" evidence="4">
    <location>
        <begin position="477"/>
        <end position="487"/>
    </location>
</feature>
<dbReference type="InterPro" id="IPR042201">
    <property type="entry name" value="FH2_Formin_sf"/>
</dbReference>
<keyword evidence="2" id="KW-0904">Protein phosphatase</keyword>
<feature type="region of interest" description="Disordered" evidence="4">
    <location>
        <begin position="393"/>
        <end position="722"/>
    </location>
</feature>
<dbReference type="Proteomes" id="UP000028999">
    <property type="component" value="Unassembled WGS sequence"/>
</dbReference>
<dbReference type="FunFam" id="1.20.58.2220:FF:000020">
    <property type="entry name" value="Formin-like protein"/>
    <property type="match status" value="1"/>
</dbReference>
<feature type="domain" description="C2 tensin-type" evidence="5">
    <location>
        <begin position="202"/>
        <end position="341"/>
    </location>
</feature>
<dbReference type="AlphaFoldDB" id="A0A078FGL0"/>
<dbReference type="PROSITE" id="PS51444">
    <property type="entry name" value="FH2"/>
    <property type="match status" value="1"/>
</dbReference>
<feature type="compositionally biased region" description="Pro residues" evidence="4">
    <location>
        <begin position="500"/>
        <end position="509"/>
    </location>
</feature>
<comment type="similarity">
    <text evidence="1">Belongs to the formin-like family. Class-II subfamily.</text>
</comment>
<dbReference type="PaxDb" id="3708-A0A078FGL0"/>
<feature type="compositionally biased region" description="Pro residues" evidence="4">
    <location>
        <begin position="557"/>
        <end position="568"/>
    </location>
</feature>
<feature type="compositionally biased region" description="Low complexity" evidence="4">
    <location>
        <begin position="467"/>
        <end position="476"/>
    </location>
</feature>
<gene>
    <name evidence="7" type="primary">BnaC08g08440D</name>
    <name evidence="7" type="ORF">GSBRNA2T00061545001</name>
</gene>
<dbReference type="SMART" id="SM00498">
    <property type="entry name" value="FH2"/>
    <property type="match status" value="1"/>
</dbReference>
<organism evidence="7 8">
    <name type="scientific">Brassica napus</name>
    <name type="common">Rape</name>
    <dbReference type="NCBI Taxonomy" id="3708"/>
    <lineage>
        <taxon>Eukaryota</taxon>
        <taxon>Viridiplantae</taxon>
        <taxon>Streptophyta</taxon>
        <taxon>Embryophyta</taxon>
        <taxon>Tracheophyta</taxon>
        <taxon>Spermatophyta</taxon>
        <taxon>Magnoliopsida</taxon>
        <taxon>eudicotyledons</taxon>
        <taxon>Gunneridae</taxon>
        <taxon>Pentapetalae</taxon>
        <taxon>rosids</taxon>
        <taxon>malvids</taxon>
        <taxon>Brassicales</taxon>
        <taxon>Brassicaceae</taxon>
        <taxon>Brassiceae</taxon>
        <taxon>Brassica</taxon>
    </lineage>
</organism>
<name>A0A078FGL0_BRANA</name>
<feature type="domain" description="FH2" evidence="6">
    <location>
        <begin position="717"/>
        <end position="1114"/>
    </location>
</feature>
<dbReference type="Pfam" id="PF10409">
    <property type="entry name" value="PTEN_C2"/>
    <property type="match status" value="1"/>
</dbReference>
<dbReference type="EMBL" id="LK032021">
    <property type="protein sequence ID" value="CDY12361.1"/>
    <property type="molecule type" value="Genomic_DNA"/>
</dbReference>
<dbReference type="InterPro" id="IPR051144">
    <property type="entry name" value="Formin_homology_domain"/>
</dbReference>
<protein>
    <recommendedName>
        <fullName evidence="3">Formin-like protein</fullName>
    </recommendedName>
</protein>
<dbReference type="Pfam" id="PF02181">
    <property type="entry name" value="FH2"/>
    <property type="match status" value="1"/>
</dbReference>
<dbReference type="InterPro" id="IPR015425">
    <property type="entry name" value="FH2_Formin"/>
</dbReference>
<dbReference type="GO" id="GO:0004721">
    <property type="term" value="F:phosphoprotein phosphatase activity"/>
    <property type="evidence" value="ECO:0007669"/>
    <property type="project" value="UniProtKB-KW"/>
</dbReference>